<comment type="caution">
    <text evidence="1">The sequence shown here is derived from an EMBL/GenBank/DDBJ whole genome shotgun (WGS) entry which is preliminary data.</text>
</comment>
<dbReference type="EMBL" id="PDJD01000001">
    <property type="protein sequence ID" value="PFG19099.1"/>
    <property type="molecule type" value="Genomic_DNA"/>
</dbReference>
<accession>A0A2A9CZS6</accession>
<sequence>MSAKDNHGIGKSDPLGARRIAADYEGVRAISALCGGTRPGALSG</sequence>
<evidence type="ECO:0000313" key="2">
    <source>
        <dbReference type="Proteomes" id="UP000224915"/>
    </source>
</evidence>
<gene>
    <name evidence="1" type="ORF">ATL40_0655</name>
</gene>
<organism evidence="1 2">
    <name type="scientific">Serinibacter salmoneus</name>
    <dbReference type="NCBI Taxonomy" id="556530"/>
    <lineage>
        <taxon>Bacteria</taxon>
        <taxon>Bacillati</taxon>
        <taxon>Actinomycetota</taxon>
        <taxon>Actinomycetes</taxon>
        <taxon>Micrococcales</taxon>
        <taxon>Beutenbergiaceae</taxon>
        <taxon>Serinibacter</taxon>
    </lineage>
</organism>
<protein>
    <submittedName>
        <fullName evidence="1">Uncharacterized protein</fullName>
    </submittedName>
</protein>
<evidence type="ECO:0000313" key="1">
    <source>
        <dbReference type="EMBL" id="PFG19099.1"/>
    </source>
</evidence>
<dbReference type="AlphaFoldDB" id="A0A2A9CZS6"/>
<keyword evidence="2" id="KW-1185">Reference proteome</keyword>
<name>A0A2A9CZS6_9MICO</name>
<reference evidence="1 2" key="1">
    <citation type="submission" date="2017-10" db="EMBL/GenBank/DDBJ databases">
        <title>Sequencing the genomes of 1000 actinobacteria strains.</title>
        <authorList>
            <person name="Klenk H.-P."/>
        </authorList>
    </citation>
    <scope>NUCLEOTIDE SEQUENCE [LARGE SCALE GENOMIC DNA]</scope>
    <source>
        <strain evidence="1 2">DSM 21801</strain>
    </source>
</reference>
<proteinExistence type="predicted"/>
<dbReference type="Proteomes" id="UP000224915">
    <property type="component" value="Unassembled WGS sequence"/>
</dbReference>